<comment type="caution">
    <text evidence="2">The sequence shown here is derived from an EMBL/GenBank/DDBJ whole genome shotgun (WGS) entry which is preliminary data.</text>
</comment>
<reference evidence="2 3" key="1">
    <citation type="submission" date="2018-03" db="EMBL/GenBank/DDBJ databases">
        <title>Draft Genome Sequences of the Obligatory Marine Myxobacteria Enhygromyxa salina SWB007.</title>
        <authorList>
            <person name="Poehlein A."/>
            <person name="Moghaddam J.A."/>
            <person name="Harms H."/>
            <person name="Alanjari M."/>
            <person name="Koenig G.M."/>
            <person name="Daniel R."/>
            <person name="Schaeberle T.F."/>
        </authorList>
    </citation>
    <scope>NUCLEOTIDE SEQUENCE [LARGE SCALE GENOMIC DNA]</scope>
    <source>
        <strain evidence="2 3">SWB007</strain>
    </source>
</reference>
<sequence length="431" mass="46575">MKTVFNCKNDRGECPLIARKLEFFGLDDYPGWLSSFDQMKATFICELFVIAAGLTIAPACVALELPPPGQDETGESGESGCEPDDEACDPTHDLSGELILFVNARLSGDAYQSHLPLDAEGTYIGNALYLYDPTRECEDGGNSCRLSKVGHLRLDEQLGEISVADKSLRKFVANDLAWHPDQGLWAASFDSLNDEWSITELTVDDWSRTDNLIGLERWVIPPGPAESPSTDPCYWFEAVSGLGFAGDELLLGVRGAGSKGLVTDGSLLRVDLEVLEQGHCVHPSDVSQDPLYYACDVVCEQWCSFGQKLGVAGDVIEDLQGVGASAWLRSEDEAVMALGHNELSSCVAPTPGEVATAVSDNVFIDDVVRGDEIDGLARVGGKLYGLSVYGKVYAIDEVTRVVELIDDLEGLFPDDGLRLRGATEIVVPSTR</sequence>
<name>A0A2S9XTG2_9BACT</name>
<protein>
    <submittedName>
        <fullName evidence="2">Uncharacterized protein</fullName>
    </submittedName>
</protein>
<dbReference type="EMBL" id="PVNL01000135">
    <property type="protein sequence ID" value="PRP96156.1"/>
    <property type="molecule type" value="Genomic_DNA"/>
</dbReference>
<organism evidence="2 3">
    <name type="scientific">Enhygromyxa salina</name>
    <dbReference type="NCBI Taxonomy" id="215803"/>
    <lineage>
        <taxon>Bacteria</taxon>
        <taxon>Pseudomonadati</taxon>
        <taxon>Myxococcota</taxon>
        <taxon>Polyangia</taxon>
        <taxon>Nannocystales</taxon>
        <taxon>Nannocystaceae</taxon>
        <taxon>Enhygromyxa</taxon>
    </lineage>
</organism>
<dbReference type="AlphaFoldDB" id="A0A2S9XTG2"/>
<gene>
    <name evidence="2" type="ORF">ENSA7_69700</name>
</gene>
<evidence type="ECO:0000256" key="1">
    <source>
        <dbReference type="SAM" id="MobiDB-lite"/>
    </source>
</evidence>
<feature type="region of interest" description="Disordered" evidence="1">
    <location>
        <begin position="67"/>
        <end position="87"/>
    </location>
</feature>
<dbReference type="Proteomes" id="UP000238823">
    <property type="component" value="Unassembled WGS sequence"/>
</dbReference>
<evidence type="ECO:0000313" key="3">
    <source>
        <dbReference type="Proteomes" id="UP000238823"/>
    </source>
</evidence>
<proteinExistence type="predicted"/>
<evidence type="ECO:0000313" key="2">
    <source>
        <dbReference type="EMBL" id="PRP96156.1"/>
    </source>
</evidence>
<accession>A0A2S9XTG2</accession>